<keyword evidence="2" id="KW-0067">ATP-binding</keyword>
<dbReference type="AlphaFoldDB" id="G7YKF1"/>
<dbReference type="EMBL" id="DF143493">
    <property type="protein sequence ID" value="GAA53433.1"/>
    <property type="molecule type" value="Genomic_DNA"/>
</dbReference>
<dbReference type="GO" id="GO:0004386">
    <property type="term" value="F:helicase activity"/>
    <property type="evidence" value="ECO:0007669"/>
    <property type="project" value="UniProtKB-KW"/>
</dbReference>
<reference key="2">
    <citation type="submission" date="2011-10" db="EMBL/GenBank/DDBJ databases">
        <title>The genome and transcriptome sequence of Clonorchis sinensis provide insights into the carcinogenic liver fluke.</title>
        <authorList>
            <person name="Wang X."/>
            <person name="Huang Y."/>
            <person name="Chen W."/>
            <person name="Liu H."/>
            <person name="Guo L."/>
            <person name="Chen Y."/>
            <person name="Luo F."/>
            <person name="Zhou W."/>
            <person name="Sun J."/>
            <person name="Mao Q."/>
            <person name="Liang P."/>
            <person name="Zhou C."/>
            <person name="Tian Y."/>
            <person name="Men J."/>
            <person name="Lv X."/>
            <person name="Huang L."/>
            <person name="Zhou J."/>
            <person name="Hu Y."/>
            <person name="Li R."/>
            <person name="Zhang F."/>
            <person name="Lei H."/>
            <person name="Li X."/>
            <person name="Hu X."/>
            <person name="Liang C."/>
            <person name="Xu J."/>
            <person name="Wu Z."/>
            <person name="Yu X."/>
        </authorList>
    </citation>
    <scope>NUCLEOTIDE SEQUENCE</scope>
    <source>
        <strain>Henan</strain>
    </source>
</reference>
<dbReference type="PROSITE" id="PS51192">
    <property type="entry name" value="HELICASE_ATP_BIND_1"/>
    <property type="match status" value="1"/>
</dbReference>
<dbReference type="InterPro" id="IPR038718">
    <property type="entry name" value="SNF2-like_sf"/>
</dbReference>
<dbReference type="SUPFAM" id="SSF52540">
    <property type="entry name" value="P-loop containing nucleoside triphosphate hydrolases"/>
    <property type="match status" value="1"/>
</dbReference>
<organism evidence="2 3">
    <name type="scientific">Clonorchis sinensis</name>
    <name type="common">Chinese liver fluke</name>
    <dbReference type="NCBI Taxonomy" id="79923"/>
    <lineage>
        <taxon>Eukaryota</taxon>
        <taxon>Metazoa</taxon>
        <taxon>Spiralia</taxon>
        <taxon>Lophotrochozoa</taxon>
        <taxon>Platyhelminthes</taxon>
        <taxon>Trematoda</taxon>
        <taxon>Digenea</taxon>
        <taxon>Opisthorchiida</taxon>
        <taxon>Opisthorchiata</taxon>
        <taxon>Opisthorchiidae</taxon>
        <taxon>Clonorchis</taxon>
    </lineage>
</organism>
<feature type="domain" description="Helicase ATP-binding" evidence="1">
    <location>
        <begin position="1"/>
        <end position="155"/>
    </location>
</feature>
<gene>
    <name evidence="2" type="ORF">CLF_110210</name>
</gene>
<accession>G7YKF1</accession>
<dbReference type="Gene3D" id="3.30.70.270">
    <property type="match status" value="1"/>
</dbReference>
<proteinExistence type="predicted"/>
<dbReference type="Gene3D" id="3.40.50.10810">
    <property type="entry name" value="Tandem AAA-ATPase domain"/>
    <property type="match status" value="1"/>
</dbReference>
<evidence type="ECO:0000313" key="2">
    <source>
        <dbReference type="EMBL" id="GAA53433.1"/>
    </source>
</evidence>
<keyword evidence="2" id="KW-0347">Helicase</keyword>
<name>G7YKF1_CLOSI</name>
<sequence length="317" mass="35539">MNGILADEMGLGKTIQIIAALASLIEAGVPGPYLIVTPLSLLPSWADQFSAFAPRIPCLVYYGAMMERRRVDDVFWAYPIVLTSYEVAIRDAKYLQKVPFKGLVVDEGQRLKNPASRLYRRLAKFSTSLRILVTGTPLQNRISELWSLLHFILPEIFTSLEMFERTSRMNQEQLADVSRIVRTSHLFSLSDPPSFSVCTDIQFYLASAGVVVEVIGNLSLSLQERHDPIRGRMFGLVVPQTKFQTSDPPAGVRGTGSVNCYHRFIPDYATLVQPLINLFRSCTSCDADRSLDAQRAFKAVEKDCFDYNAPCRCLAQN</sequence>
<keyword evidence="2" id="KW-0547">Nucleotide-binding</keyword>
<dbReference type="Proteomes" id="UP000008909">
    <property type="component" value="Unassembled WGS sequence"/>
</dbReference>
<evidence type="ECO:0000313" key="3">
    <source>
        <dbReference type="Proteomes" id="UP000008909"/>
    </source>
</evidence>
<keyword evidence="3" id="KW-1185">Reference proteome</keyword>
<dbReference type="GO" id="GO:0005524">
    <property type="term" value="F:ATP binding"/>
    <property type="evidence" value="ECO:0007669"/>
    <property type="project" value="InterPro"/>
</dbReference>
<dbReference type="SMART" id="SM00487">
    <property type="entry name" value="DEXDc"/>
    <property type="match status" value="1"/>
</dbReference>
<keyword evidence="2" id="KW-0378">Hydrolase</keyword>
<dbReference type="Pfam" id="PF00176">
    <property type="entry name" value="SNF2-rel_dom"/>
    <property type="match status" value="1"/>
</dbReference>
<dbReference type="InterPro" id="IPR027417">
    <property type="entry name" value="P-loop_NTPase"/>
</dbReference>
<dbReference type="InterPro" id="IPR043128">
    <property type="entry name" value="Rev_trsase/Diguanyl_cyclase"/>
</dbReference>
<reference evidence="2" key="1">
    <citation type="journal article" date="2011" name="Genome Biol.">
        <title>The draft genome of the carcinogenic human liver fluke Clonorchis sinensis.</title>
        <authorList>
            <person name="Wang X."/>
            <person name="Chen W."/>
            <person name="Huang Y."/>
            <person name="Sun J."/>
            <person name="Men J."/>
            <person name="Liu H."/>
            <person name="Luo F."/>
            <person name="Guo L."/>
            <person name="Lv X."/>
            <person name="Deng C."/>
            <person name="Zhou C."/>
            <person name="Fan Y."/>
            <person name="Li X."/>
            <person name="Huang L."/>
            <person name="Hu Y."/>
            <person name="Liang C."/>
            <person name="Hu X."/>
            <person name="Xu J."/>
            <person name="Yu X."/>
        </authorList>
    </citation>
    <scope>NUCLEOTIDE SEQUENCE [LARGE SCALE GENOMIC DNA]</scope>
    <source>
        <strain evidence="2">Henan</strain>
    </source>
</reference>
<dbReference type="PANTHER" id="PTHR10799">
    <property type="entry name" value="SNF2/RAD54 HELICASE FAMILY"/>
    <property type="match status" value="1"/>
</dbReference>
<protein>
    <submittedName>
        <fullName evidence="2">Lymphocyte-specific helicase</fullName>
    </submittedName>
</protein>
<dbReference type="InterPro" id="IPR000330">
    <property type="entry name" value="SNF2_N"/>
</dbReference>
<evidence type="ECO:0000259" key="1">
    <source>
        <dbReference type="PROSITE" id="PS51192"/>
    </source>
</evidence>
<dbReference type="InterPro" id="IPR014001">
    <property type="entry name" value="Helicase_ATP-bd"/>
</dbReference>